<evidence type="ECO:0000256" key="9">
    <source>
        <dbReference type="ARBA" id="ARBA00023224"/>
    </source>
</evidence>
<dbReference type="PROSITE" id="PS50127">
    <property type="entry name" value="UBC_2"/>
    <property type="match status" value="1"/>
</dbReference>
<feature type="transmembrane region" description="Helical" evidence="12">
    <location>
        <begin position="34"/>
        <end position="56"/>
    </location>
</feature>
<protein>
    <submittedName>
        <fullName evidence="15">Ubiquitin-conjugating enzyme E2 variant 2</fullName>
    </submittedName>
</protein>
<evidence type="ECO:0000256" key="3">
    <source>
        <dbReference type="ARBA" id="ARBA00022692"/>
    </source>
</evidence>
<feature type="transmembrane region" description="Helical" evidence="12">
    <location>
        <begin position="140"/>
        <end position="161"/>
    </location>
</feature>
<feature type="transmembrane region" description="Helical" evidence="12">
    <location>
        <begin position="268"/>
        <end position="286"/>
    </location>
</feature>
<organism evidence="15 16">
    <name type="scientific">Acropora cervicornis</name>
    <name type="common">Staghorn coral</name>
    <dbReference type="NCBI Taxonomy" id="6130"/>
    <lineage>
        <taxon>Eukaryota</taxon>
        <taxon>Metazoa</taxon>
        <taxon>Cnidaria</taxon>
        <taxon>Anthozoa</taxon>
        <taxon>Hexacorallia</taxon>
        <taxon>Scleractinia</taxon>
        <taxon>Astrocoeniina</taxon>
        <taxon>Acroporidae</taxon>
        <taxon>Acropora</taxon>
    </lineage>
</organism>
<dbReference type="FunFam" id="3.10.110.10:FF:000026">
    <property type="entry name" value="Ubiquitin-conjugating enzyme E2 variant"/>
    <property type="match status" value="1"/>
</dbReference>
<sequence>MNVNQVWNNTTASIVPDSESHQGVSKSVLIPLSVTWAVLGLLSTILNLLVCFIVMIEKRLWTITNAFVVSLSVADLLVAAALIPIYLYENFSHTITPISGYVIAFLLLASIFNIGAVTFERYIALTRPIGYRLIMSASKVSLIICISWIVPFGMSILPVAWGADPTTDYHKVYMIVSLFGFVLLPLLAMICIYARLLRVVRRFISRNRKRATWGNRTGERAGNEEKAVVVFALIFGMFLLSWMPLIFINLCDVINKPELVTNPIAYTSFYTMLFNTITDPLIYAFFKKDFSDCLRRRWRKKRHSDGSIRSKLYTQVEIIVPRNFRLLEELEEGQKGGEGTVSWGLENDDDMSLTYWNGTIIGPPRCPYENRIYSLKIECGSKYPEVPPKVRFLTRINISGVNGNGEVDSRACPLLGKWKREATIKHVLSELRRTMTQKENSKLPQPPEGTSYQ</sequence>
<evidence type="ECO:0000256" key="1">
    <source>
        <dbReference type="ARBA" id="ARBA00004651"/>
    </source>
</evidence>
<keyword evidence="2" id="KW-1003">Cell membrane</keyword>
<keyword evidence="7 12" id="KW-0472">Membrane</keyword>
<evidence type="ECO:0000259" key="14">
    <source>
        <dbReference type="PROSITE" id="PS50262"/>
    </source>
</evidence>
<dbReference type="Gene3D" id="1.20.1070.10">
    <property type="entry name" value="Rhodopsin 7-helix transmembrane proteins"/>
    <property type="match status" value="1"/>
</dbReference>
<dbReference type="SUPFAM" id="SSF81321">
    <property type="entry name" value="Family A G protein-coupled receptor-like"/>
    <property type="match status" value="1"/>
</dbReference>
<dbReference type="AlphaFoldDB" id="A0AAD9Q9F9"/>
<feature type="region of interest" description="Disordered" evidence="11">
    <location>
        <begin position="433"/>
        <end position="453"/>
    </location>
</feature>
<keyword evidence="6 10" id="KW-0297">G-protein coupled receptor</keyword>
<dbReference type="SMART" id="SM00212">
    <property type="entry name" value="UBCc"/>
    <property type="match status" value="1"/>
</dbReference>
<evidence type="ECO:0000256" key="8">
    <source>
        <dbReference type="ARBA" id="ARBA00023170"/>
    </source>
</evidence>
<dbReference type="InterPro" id="IPR017452">
    <property type="entry name" value="GPCR_Rhodpsn_7TM"/>
</dbReference>
<dbReference type="InterPro" id="IPR000276">
    <property type="entry name" value="GPCR_Rhodpsn"/>
</dbReference>
<name>A0AAD9Q9F9_ACRCE</name>
<dbReference type="PROSITE" id="PS50262">
    <property type="entry name" value="G_PROTEIN_RECEP_F1_2"/>
    <property type="match status" value="1"/>
</dbReference>
<evidence type="ECO:0000256" key="5">
    <source>
        <dbReference type="ARBA" id="ARBA00022989"/>
    </source>
</evidence>
<comment type="caution">
    <text evidence="15">The sequence shown here is derived from an EMBL/GenBank/DDBJ whole genome shotgun (WGS) entry which is preliminary data.</text>
</comment>
<evidence type="ECO:0000259" key="13">
    <source>
        <dbReference type="PROSITE" id="PS50127"/>
    </source>
</evidence>
<dbReference type="PRINTS" id="PR00237">
    <property type="entry name" value="GPCRRHODOPSN"/>
</dbReference>
<dbReference type="SUPFAM" id="SSF54495">
    <property type="entry name" value="UBC-like"/>
    <property type="match status" value="1"/>
</dbReference>
<dbReference type="Pfam" id="PF00001">
    <property type="entry name" value="7tm_1"/>
    <property type="match status" value="1"/>
</dbReference>
<feature type="domain" description="G-protein coupled receptors family 1 profile" evidence="14">
    <location>
        <begin position="46"/>
        <end position="283"/>
    </location>
</feature>
<dbReference type="InterPro" id="IPR000608">
    <property type="entry name" value="UBC"/>
</dbReference>
<comment type="subcellular location">
    <subcellularLocation>
        <location evidence="1">Cell membrane</location>
        <topology evidence="1">Multi-pass membrane protein</topology>
    </subcellularLocation>
</comment>
<dbReference type="InterPro" id="IPR050569">
    <property type="entry name" value="TAAR"/>
</dbReference>
<feature type="transmembrane region" description="Helical" evidence="12">
    <location>
        <begin position="63"/>
        <end position="86"/>
    </location>
</feature>
<keyword evidence="8 10" id="KW-0675">Receptor</keyword>
<comment type="similarity">
    <text evidence="10">Belongs to the G-protein coupled receptor 1 family.</text>
</comment>
<evidence type="ECO:0000256" key="2">
    <source>
        <dbReference type="ARBA" id="ARBA00022475"/>
    </source>
</evidence>
<feature type="transmembrane region" description="Helical" evidence="12">
    <location>
        <begin position="173"/>
        <end position="196"/>
    </location>
</feature>
<dbReference type="GO" id="GO:0004930">
    <property type="term" value="F:G protein-coupled receptor activity"/>
    <property type="evidence" value="ECO:0007669"/>
    <property type="project" value="UniProtKB-KW"/>
</dbReference>
<dbReference type="PROSITE" id="PS00237">
    <property type="entry name" value="G_PROTEIN_RECEP_F1_1"/>
    <property type="match status" value="1"/>
</dbReference>
<reference evidence="15" key="2">
    <citation type="journal article" date="2023" name="Science">
        <title>Genomic signatures of disease resistance in endangered staghorn corals.</title>
        <authorList>
            <person name="Vollmer S.V."/>
            <person name="Selwyn J.D."/>
            <person name="Despard B.A."/>
            <person name="Roesel C.L."/>
        </authorList>
    </citation>
    <scope>NUCLEOTIDE SEQUENCE</scope>
    <source>
        <strain evidence="15">K2</strain>
    </source>
</reference>
<feature type="transmembrane region" description="Helical" evidence="12">
    <location>
        <begin position="98"/>
        <end position="119"/>
    </location>
</feature>
<dbReference type="PANTHER" id="PTHR24249">
    <property type="entry name" value="HISTAMINE RECEPTOR-RELATED G-PROTEIN COUPLED RECEPTOR"/>
    <property type="match status" value="1"/>
</dbReference>
<evidence type="ECO:0000313" key="16">
    <source>
        <dbReference type="Proteomes" id="UP001249851"/>
    </source>
</evidence>
<gene>
    <name evidence="15" type="ORF">P5673_021030</name>
</gene>
<feature type="domain" description="UBC core" evidence="13">
    <location>
        <begin position="321"/>
        <end position="453"/>
    </location>
</feature>
<dbReference type="PANTHER" id="PTHR24249:SF372">
    <property type="entry name" value="G-PROTEIN COUPLED RECEPTORS FAMILY 1 PROFILE DOMAIN-CONTAINING PROTEIN"/>
    <property type="match status" value="1"/>
</dbReference>
<dbReference type="Pfam" id="PF00179">
    <property type="entry name" value="UQ_con"/>
    <property type="match status" value="1"/>
</dbReference>
<keyword evidence="3 10" id="KW-0812">Transmembrane</keyword>
<keyword evidence="4" id="KW-0833">Ubl conjugation pathway</keyword>
<dbReference type="Proteomes" id="UP001249851">
    <property type="component" value="Unassembled WGS sequence"/>
</dbReference>
<evidence type="ECO:0000256" key="11">
    <source>
        <dbReference type="SAM" id="MobiDB-lite"/>
    </source>
</evidence>
<keyword evidence="5 12" id="KW-1133">Transmembrane helix</keyword>
<dbReference type="GO" id="GO:0005886">
    <property type="term" value="C:plasma membrane"/>
    <property type="evidence" value="ECO:0007669"/>
    <property type="project" value="UniProtKB-SubCell"/>
</dbReference>
<proteinExistence type="inferred from homology"/>
<keyword evidence="16" id="KW-1185">Reference proteome</keyword>
<dbReference type="EMBL" id="JARQWQ010000053">
    <property type="protein sequence ID" value="KAK2556821.1"/>
    <property type="molecule type" value="Genomic_DNA"/>
</dbReference>
<evidence type="ECO:0000256" key="4">
    <source>
        <dbReference type="ARBA" id="ARBA00022786"/>
    </source>
</evidence>
<evidence type="ECO:0000256" key="10">
    <source>
        <dbReference type="RuleBase" id="RU000688"/>
    </source>
</evidence>
<keyword evidence="9 10" id="KW-0807">Transducer</keyword>
<evidence type="ECO:0000256" key="12">
    <source>
        <dbReference type="SAM" id="Phobius"/>
    </source>
</evidence>
<evidence type="ECO:0000313" key="15">
    <source>
        <dbReference type="EMBL" id="KAK2556821.1"/>
    </source>
</evidence>
<evidence type="ECO:0000256" key="6">
    <source>
        <dbReference type="ARBA" id="ARBA00023040"/>
    </source>
</evidence>
<dbReference type="CDD" id="cd23807">
    <property type="entry name" value="UEV_UBE2V"/>
    <property type="match status" value="1"/>
</dbReference>
<accession>A0AAD9Q9F9</accession>
<dbReference type="Gene3D" id="3.10.110.10">
    <property type="entry name" value="Ubiquitin Conjugating Enzyme"/>
    <property type="match status" value="1"/>
</dbReference>
<dbReference type="InterPro" id="IPR016135">
    <property type="entry name" value="UBQ-conjugating_enzyme/RWD"/>
</dbReference>
<evidence type="ECO:0000256" key="7">
    <source>
        <dbReference type="ARBA" id="ARBA00023136"/>
    </source>
</evidence>
<reference evidence="15" key="1">
    <citation type="journal article" date="2023" name="G3 (Bethesda)">
        <title>Whole genome assembly and annotation of the endangered Caribbean coral Acropora cervicornis.</title>
        <authorList>
            <person name="Selwyn J.D."/>
            <person name="Vollmer S.V."/>
        </authorList>
    </citation>
    <scope>NUCLEOTIDE SEQUENCE</scope>
    <source>
        <strain evidence="15">K2</strain>
    </source>
</reference>
<feature type="transmembrane region" description="Helical" evidence="12">
    <location>
        <begin position="227"/>
        <end position="248"/>
    </location>
</feature>